<dbReference type="AlphaFoldDB" id="X1PX76"/>
<name>X1PX76_9ZZZZ</name>
<dbReference type="InterPro" id="IPR036420">
    <property type="entry name" value="BRCT_dom_sf"/>
</dbReference>
<comment type="caution">
    <text evidence="2">The sequence shown here is derived from an EMBL/GenBank/DDBJ whole genome shotgun (WGS) entry which is preliminary data.</text>
</comment>
<reference evidence="2" key="1">
    <citation type="journal article" date="2014" name="Front. Microbiol.">
        <title>High frequency of phylogenetically diverse reductive dehalogenase-homologous genes in deep subseafloor sedimentary metagenomes.</title>
        <authorList>
            <person name="Kawai M."/>
            <person name="Futagami T."/>
            <person name="Toyoda A."/>
            <person name="Takaki Y."/>
            <person name="Nishi S."/>
            <person name="Hori S."/>
            <person name="Arai W."/>
            <person name="Tsubouchi T."/>
            <person name="Morono Y."/>
            <person name="Uchiyama I."/>
            <person name="Ito T."/>
            <person name="Fujiyama A."/>
            <person name="Inagaki F."/>
            <person name="Takami H."/>
        </authorList>
    </citation>
    <scope>NUCLEOTIDE SEQUENCE</scope>
    <source>
        <strain evidence="2">Expedition CK06-06</strain>
    </source>
</reference>
<accession>X1PX76</accession>
<dbReference type="SMART" id="SM00292">
    <property type="entry name" value="BRCT"/>
    <property type="match status" value="1"/>
</dbReference>
<evidence type="ECO:0000259" key="1">
    <source>
        <dbReference type="PROSITE" id="PS50172"/>
    </source>
</evidence>
<organism evidence="2">
    <name type="scientific">marine sediment metagenome</name>
    <dbReference type="NCBI Taxonomy" id="412755"/>
    <lineage>
        <taxon>unclassified sequences</taxon>
        <taxon>metagenomes</taxon>
        <taxon>ecological metagenomes</taxon>
    </lineage>
</organism>
<proteinExistence type="predicted"/>
<dbReference type="InterPro" id="IPR001357">
    <property type="entry name" value="BRCT_dom"/>
</dbReference>
<dbReference type="PROSITE" id="PS50172">
    <property type="entry name" value="BRCT"/>
    <property type="match status" value="1"/>
</dbReference>
<dbReference type="Gene3D" id="3.40.50.10190">
    <property type="entry name" value="BRCT domain"/>
    <property type="match status" value="1"/>
</dbReference>
<dbReference type="CDD" id="cd17748">
    <property type="entry name" value="BRCT_DNA_ligase_like"/>
    <property type="match status" value="1"/>
</dbReference>
<dbReference type="SUPFAM" id="SSF52113">
    <property type="entry name" value="BRCT domain"/>
    <property type="match status" value="1"/>
</dbReference>
<feature type="domain" description="BRCT" evidence="1">
    <location>
        <begin position="3"/>
        <end position="76"/>
    </location>
</feature>
<dbReference type="Pfam" id="PF00533">
    <property type="entry name" value="BRCT"/>
    <property type="match status" value="1"/>
</dbReference>
<gene>
    <name evidence="2" type="ORF">S06H3_43038</name>
</gene>
<evidence type="ECO:0000313" key="2">
    <source>
        <dbReference type="EMBL" id="GAI43450.1"/>
    </source>
</evidence>
<dbReference type="EMBL" id="BARV01026660">
    <property type="protein sequence ID" value="GAI43450.1"/>
    <property type="molecule type" value="Genomic_DNA"/>
</dbReference>
<sequence length="85" mass="9225">MKPEELPLAGQEFVITGRLETFARQEAEAQVKALGGSIGSSVTRKTTYLVVGADPGSKLARAQALGIKQLTEEEFLRLLRQAPQK</sequence>
<protein>
    <recommendedName>
        <fullName evidence="1">BRCT domain-containing protein</fullName>
    </recommendedName>
</protein>